<comment type="caution">
    <text evidence="2">The sequence shown here is derived from an EMBL/GenBank/DDBJ whole genome shotgun (WGS) entry which is preliminary data.</text>
</comment>
<proteinExistence type="predicted"/>
<name>A0A9X2C4J7_9BURK</name>
<dbReference type="SUPFAM" id="SSF54637">
    <property type="entry name" value="Thioesterase/thiol ester dehydrase-isomerase"/>
    <property type="match status" value="1"/>
</dbReference>
<accession>A0A9X2C4J7</accession>
<organism evidence="2 3">
    <name type="scientific">Scleromatobacter humisilvae</name>
    <dbReference type="NCBI Taxonomy" id="2897159"/>
    <lineage>
        <taxon>Bacteria</taxon>
        <taxon>Pseudomonadati</taxon>
        <taxon>Pseudomonadota</taxon>
        <taxon>Betaproteobacteria</taxon>
        <taxon>Burkholderiales</taxon>
        <taxon>Sphaerotilaceae</taxon>
        <taxon>Scleromatobacter</taxon>
    </lineage>
</organism>
<dbReference type="Pfam" id="PF01575">
    <property type="entry name" value="MaoC_dehydratas"/>
    <property type="match status" value="1"/>
</dbReference>
<keyword evidence="3" id="KW-1185">Reference proteome</keyword>
<dbReference type="InterPro" id="IPR002539">
    <property type="entry name" value="MaoC-like_dom"/>
</dbReference>
<dbReference type="Proteomes" id="UP001139353">
    <property type="component" value="Unassembled WGS sequence"/>
</dbReference>
<dbReference type="CDD" id="cd03450">
    <property type="entry name" value="NodN"/>
    <property type="match status" value="1"/>
</dbReference>
<evidence type="ECO:0000313" key="2">
    <source>
        <dbReference type="EMBL" id="MCK9689765.1"/>
    </source>
</evidence>
<dbReference type="PANTHER" id="PTHR42993">
    <property type="entry name" value="MAOC-LIKE DEHYDRATASE DOMAIN-CONTAINING PROTEIN"/>
    <property type="match status" value="1"/>
</dbReference>
<protein>
    <submittedName>
        <fullName evidence="2">MaoC family dehydratase</fullName>
    </submittedName>
</protein>
<dbReference type="EMBL" id="JAJLJH010000022">
    <property type="protein sequence ID" value="MCK9689765.1"/>
    <property type="molecule type" value="Genomic_DNA"/>
</dbReference>
<dbReference type="PANTHER" id="PTHR42993:SF1">
    <property type="entry name" value="MAOC-LIKE DEHYDRATASE DOMAIN-CONTAINING PROTEIN"/>
    <property type="match status" value="1"/>
</dbReference>
<dbReference type="AlphaFoldDB" id="A0A9X2C4J7"/>
<gene>
    <name evidence="2" type="ORF">LPC04_28980</name>
</gene>
<dbReference type="RefSeq" id="WP_275685818.1">
    <property type="nucleotide sequence ID" value="NZ_JAJLJH010000022.1"/>
</dbReference>
<dbReference type="InterPro" id="IPR039375">
    <property type="entry name" value="NodN-like"/>
</dbReference>
<sequence>MNLADLHEHVGTELGVSAWETLAQPRIDRFAECTGDHQWIHVDVERARAESPLRATIAHGYLLLSLIAPSTFEVLTRPLGVAQALNYGLDKVRFLSPVKVGSRVRNRIRLLSIEDKGQGRLLIATENTIEIDGETRPALIAAALVLVTGA</sequence>
<feature type="domain" description="MaoC-like" evidence="1">
    <location>
        <begin position="9"/>
        <end position="125"/>
    </location>
</feature>
<reference evidence="2" key="1">
    <citation type="submission" date="2021-11" db="EMBL/GenBank/DDBJ databases">
        <title>BS-T2-15 a new species belonging to the Comamonadaceae family isolated from the soil of a French oak forest.</title>
        <authorList>
            <person name="Mieszkin S."/>
            <person name="Alain K."/>
        </authorList>
    </citation>
    <scope>NUCLEOTIDE SEQUENCE</scope>
    <source>
        <strain evidence="2">BS-T2-15</strain>
    </source>
</reference>
<dbReference type="InterPro" id="IPR029069">
    <property type="entry name" value="HotDog_dom_sf"/>
</dbReference>
<evidence type="ECO:0000259" key="1">
    <source>
        <dbReference type="Pfam" id="PF01575"/>
    </source>
</evidence>
<evidence type="ECO:0000313" key="3">
    <source>
        <dbReference type="Proteomes" id="UP001139353"/>
    </source>
</evidence>
<dbReference type="Gene3D" id="3.10.129.10">
    <property type="entry name" value="Hotdog Thioesterase"/>
    <property type="match status" value="1"/>
</dbReference>